<dbReference type="EMBL" id="MQWD01000001">
    <property type="protein sequence ID" value="PAP77862.1"/>
    <property type="molecule type" value="Genomic_DNA"/>
</dbReference>
<dbReference type="GO" id="GO:0005840">
    <property type="term" value="C:ribosome"/>
    <property type="evidence" value="ECO:0007669"/>
    <property type="project" value="UniProtKB-KW"/>
</dbReference>
<dbReference type="RefSeq" id="WP_095511535.1">
    <property type="nucleotide sequence ID" value="NZ_MQWD01000001.1"/>
</dbReference>
<name>A0A271J2Z2_9BACT</name>
<evidence type="ECO:0000256" key="2">
    <source>
        <dbReference type="ARBA" id="ARBA00022980"/>
    </source>
</evidence>
<keyword evidence="6" id="KW-0694">RNA-binding</keyword>
<dbReference type="InterPro" id="IPR035980">
    <property type="entry name" value="Ribosomal_bS6_sf"/>
</dbReference>
<dbReference type="GO" id="GO:1990904">
    <property type="term" value="C:ribonucleoprotein complex"/>
    <property type="evidence" value="ECO:0007669"/>
    <property type="project" value="UniProtKB-KW"/>
</dbReference>
<dbReference type="PANTHER" id="PTHR21011:SF1">
    <property type="entry name" value="SMALL RIBOSOMAL SUBUNIT PROTEIN BS6M"/>
    <property type="match status" value="1"/>
</dbReference>
<dbReference type="CDD" id="cd00473">
    <property type="entry name" value="bS6"/>
    <property type="match status" value="1"/>
</dbReference>
<keyword evidence="8" id="KW-1185">Reference proteome</keyword>
<dbReference type="Gene3D" id="3.30.70.60">
    <property type="match status" value="1"/>
</dbReference>
<reference evidence="7 8" key="1">
    <citation type="submission" date="2016-11" db="EMBL/GenBank/DDBJ databases">
        <title>Study of marine rhodopsin-containing bacteria.</title>
        <authorList>
            <person name="Yoshizawa S."/>
            <person name="Kumagai Y."/>
            <person name="Kogure K."/>
        </authorList>
    </citation>
    <scope>NUCLEOTIDE SEQUENCE [LARGE SCALE GENOMIC DNA]</scope>
    <source>
        <strain evidence="7 8">SAORIC-28</strain>
    </source>
</reference>
<gene>
    <name evidence="6" type="primary">rpsF</name>
    <name evidence="7" type="ORF">BSZ37_16155</name>
</gene>
<dbReference type="OrthoDB" id="9812702at2"/>
<evidence type="ECO:0000256" key="5">
    <source>
        <dbReference type="ARBA" id="ARBA00035294"/>
    </source>
</evidence>
<comment type="similarity">
    <text evidence="1 6">Belongs to the bacterial ribosomal protein bS6 family.</text>
</comment>
<dbReference type="GO" id="GO:0005737">
    <property type="term" value="C:cytoplasm"/>
    <property type="evidence" value="ECO:0007669"/>
    <property type="project" value="UniProtKB-ARBA"/>
</dbReference>
<sequence length="136" mass="15539">MADANGAPAQAENGPMYEMMYIINPVLNEDQTKDIVQRVTQYLSENGAHVENVEERGSQRLAYPIEKKRNGYYVVVNFRLPVGKNDGLVKIERALIINDDIMRHLVLRYDAKMERHYQAQQSGQDLPKLAPPVQRA</sequence>
<dbReference type="NCBIfam" id="TIGR00166">
    <property type="entry name" value="S6"/>
    <property type="match status" value="1"/>
</dbReference>
<dbReference type="Proteomes" id="UP000216339">
    <property type="component" value="Unassembled WGS sequence"/>
</dbReference>
<dbReference type="InterPro" id="IPR020814">
    <property type="entry name" value="Ribosomal_S6_plastid/chlpt"/>
</dbReference>
<evidence type="ECO:0000256" key="4">
    <source>
        <dbReference type="ARBA" id="ARBA00035104"/>
    </source>
</evidence>
<accession>A0A271J2Z2</accession>
<dbReference type="AlphaFoldDB" id="A0A271J2Z2"/>
<organism evidence="7 8">
    <name type="scientific">Rubrivirga marina</name>
    <dbReference type="NCBI Taxonomy" id="1196024"/>
    <lineage>
        <taxon>Bacteria</taxon>
        <taxon>Pseudomonadati</taxon>
        <taxon>Rhodothermota</taxon>
        <taxon>Rhodothermia</taxon>
        <taxon>Rhodothermales</taxon>
        <taxon>Rubricoccaceae</taxon>
        <taxon>Rubrivirga</taxon>
    </lineage>
</organism>
<comment type="caution">
    <text evidence="7">The sequence shown here is derived from an EMBL/GenBank/DDBJ whole genome shotgun (WGS) entry which is preliminary data.</text>
</comment>
<dbReference type="HAMAP" id="MF_00360">
    <property type="entry name" value="Ribosomal_bS6"/>
    <property type="match status" value="1"/>
</dbReference>
<protein>
    <recommendedName>
        <fullName evidence="5 6">Small ribosomal subunit protein bS6</fullName>
    </recommendedName>
</protein>
<keyword evidence="3 6" id="KW-0687">Ribonucleoprotein</keyword>
<dbReference type="PANTHER" id="PTHR21011">
    <property type="entry name" value="MITOCHONDRIAL 28S RIBOSOMAL PROTEIN S6"/>
    <property type="match status" value="1"/>
</dbReference>
<dbReference type="GO" id="GO:0006412">
    <property type="term" value="P:translation"/>
    <property type="evidence" value="ECO:0007669"/>
    <property type="project" value="UniProtKB-UniRule"/>
</dbReference>
<dbReference type="Pfam" id="PF01250">
    <property type="entry name" value="Ribosomal_S6"/>
    <property type="match status" value="1"/>
</dbReference>
<evidence type="ECO:0000256" key="3">
    <source>
        <dbReference type="ARBA" id="ARBA00023274"/>
    </source>
</evidence>
<dbReference type="SUPFAM" id="SSF54995">
    <property type="entry name" value="Ribosomal protein S6"/>
    <property type="match status" value="1"/>
</dbReference>
<comment type="function">
    <text evidence="4 6">Binds together with bS18 to 16S ribosomal RNA.</text>
</comment>
<evidence type="ECO:0000313" key="8">
    <source>
        <dbReference type="Proteomes" id="UP000216339"/>
    </source>
</evidence>
<dbReference type="GO" id="GO:0070181">
    <property type="term" value="F:small ribosomal subunit rRNA binding"/>
    <property type="evidence" value="ECO:0007669"/>
    <property type="project" value="TreeGrafter"/>
</dbReference>
<dbReference type="InterPro" id="IPR000529">
    <property type="entry name" value="Ribosomal_bS6"/>
</dbReference>
<evidence type="ECO:0000256" key="6">
    <source>
        <dbReference type="HAMAP-Rule" id="MF_00360"/>
    </source>
</evidence>
<keyword evidence="6" id="KW-0699">rRNA-binding</keyword>
<proteinExistence type="inferred from homology"/>
<keyword evidence="2 6" id="KW-0689">Ribosomal protein</keyword>
<dbReference type="InterPro" id="IPR014717">
    <property type="entry name" value="Transl_elong_EF1B/ribsomal_bS6"/>
</dbReference>
<evidence type="ECO:0000313" key="7">
    <source>
        <dbReference type="EMBL" id="PAP77862.1"/>
    </source>
</evidence>
<dbReference type="GO" id="GO:0003735">
    <property type="term" value="F:structural constituent of ribosome"/>
    <property type="evidence" value="ECO:0007669"/>
    <property type="project" value="InterPro"/>
</dbReference>
<evidence type="ECO:0000256" key="1">
    <source>
        <dbReference type="ARBA" id="ARBA00009512"/>
    </source>
</evidence>